<dbReference type="CDD" id="cd11326">
    <property type="entry name" value="AmyAc_Glg_debranch"/>
    <property type="match status" value="1"/>
</dbReference>
<dbReference type="RefSeq" id="WP_169418157.1">
    <property type="nucleotide sequence ID" value="NZ_JABBFX010000001.1"/>
</dbReference>
<dbReference type="PANTHER" id="PTHR43002">
    <property type="entry name" value="GLYCOGEN DEBRANCHING ENZYME"/>
    <property type="match status" value="1"/>
</dbReference>
<dbReference type="InterPro" id="IPR013780">
    <property type="entry name" value="Glyco_hydro_b"/>
</dbReference>
<dbReference type="GO" id="GO:0005980">
    <property type="term" value="P:glycogen catabolic process"/>
    <property type="evidence" value="ECO:0007669"/>
    <property type="project" value="InterPro"/>
</dbReference>
<sequence>MSDASPSPAPTAWPGEPYPLGATWDGQGVNFALYSENATRVELCLFDEQGQEARVPLREQTAFVWHGYVPGLKPGQRYGYRVHGPYEPERGLRFNPNVVLLDPYAKALDGLENFDRGVFAYPMGGEREDLAMAEQEARGAPLGVVIDPWFDWSGDRAPNTPLPDSVLYETHVKGLSMRHPGVPEELRGTYAALAHPTMLGYLKDLGVTAVELMPVHAHLDDPFLLDKGLTNYWGYSTLNFFAPELRYSAAHKRGEPLGALREFKEMVKALHGAGIEVILDVVYNHTSEGNHMGPTLSFKGIDNPTYYRLVPDNARFYFDYTGTGNTLNVRHPQTLQLIMDSLRYWVLEMHVDGFRFDLASTLARGLHEVDQLSGFFTIIHQDPVLSQVKLIAEPWDVGEGGYQVGNFPVKWAEWNGIYRDSIRAFWKGDGGLASDIGYRFTGSSDLYQGDGRKPYASVNFVTAHDGFTLRDTVSYNDKHNEANQENNQDGHNDNRSWNCGAEGPTEDAEVNKLRARQQRNFLATLLLSQGTPMLLGGDEIGNTQQGNNNAYCQDNEISWYDWDNADNTLLEFTKKLVRLRREHPALHRQKFFSGRPIRGTDIRDIMWFRHDGEEMSDEDWQNPHTQSLALFLAGNGLKETDRRGQPVADDHLLLLVSASHEDLDFKLPALEECSQWQLLVDTSNDESQEMQDAGGQTLLPGRSLKLFRCPRD</sequence>
<feature type="region of interest" description="Disordered" evidence="4">
    <location>
        <begin position="480"/>
        <end position="505"/>
    </location>
</feature>
<dbReference type="InterPro" id="IPR044505">
    <property type="entry name" value="GlgX_Isoamylase_N_E_set"/>
</dbReference>
<feature type="compositionally biased region" description="Basic and acidic residues" evidence="4">
    <location>
        <begin position="480"/>
        <end position="494"/>
    </location>
</feature>
<dbReference type="CDD" id="cd02856">
    <property type="entry name" value="E_set_GDE_Isoamylase_N"/>
    <property type="match status" value="1"/>
</dbReference>
<feature type="domain" description="Glycosyl hydrolase family 13 catalytic" evidence="5">
    <location>
        <begin position="143"/>
        <end position="580"/>
    </location>
</feature>
<comment type="similarity">
    <text evidence="1">Belongs to the glycosyl hydrolase 13 family.</text>
</comment>
<dbReference type="Proteomes" id="UP000541185">
    <property type="component" value="Unassembled WGS sequence"/>
</dbReference>
<dbReference type="SUPFAM" id="SSF81296">
    <property type="entry name" value="E set domains"/>
    <property type="match status" value="1"/>
</dbReference>
<dbReference type="InterPro" id="IPR014756">
    <property type="entry name" value="Ig_E-set"/>
</dbReference>
<keyword evidence="3" id="KW-0326">Glycosidase</keyword>
<keyword evidence="2" id="KW-0378">Hydrolase</keyword>
<evidence type="ECO:0000256" key="4">
    <source>
        <dbReference type="SAM" id="MobiDB-lite"/>
    </source>
</evidence>
<organism evidence="6 7">
    <name type="scientific">Ramlibacter agri</name>
    <dbReference type="NCBI Taxonomy" id="2728837"/>
    <lineage>
        <taxon>Bacteria</taxon>
        <taxon>Pseudomonadati</taxon>
        <taxon>Pseudomonadota</taxon>
        <taxon>Betaproteobacteria</taxon>
        <taxon>Burkholderiales</taxon>
        <taxon>Comamonadaceae</taxon>
        <taxon>Ramlibacter</taxon>
    </lineage>
</organism>
<evidence type="ECO:0000256" key="3">
    <source>
        <dbReference type="ARBA" id="ARBA00023295"/>
    </source>
</evidence>
<evidence type="ECO:0000313" key="6">
    <source>
        <dbReference type="EMBL" id="NML43987.1"/>
    </source>
</evidence>
<dbReference type="Gene3D" id="3.20.20.80">
    <property type="entry name" value="Glycosidases"/>
    <property type="match status" value="1"/>
</dbReference>
<dbReference type="InterPro" id="IPR011837">
    <property type="entry name" value="Glycogen_debranch_GlgX"/>
</dbReference>
<evidence type="ECO:0000256" key="1">
    <source>
        <dbReference type="ARBA" id="ARBA00008061"/>
    </source>
</evidence>
<protein>
    <submittedName>
        <fullName evidence="6">Glycogen debranching protein GlgX</fullName>
    </submittedName>
</protein>
<proteinExistence type="inferred from homology"/>
<dbReference type="SUPFAM" id="SSF51011">
    <property type="entry name" value="Glycosyl hydrolase domain"/>
    <property type="match status" value="1"/>
</dbReference>
<dbReference type="Gene3D" id="2.60.40.1180">
    <property type="entry name" value="Golgi alpha-mannosidase II"/>
    <property type="match status" value="1"/>
</dbReference>
<dbReference type="EMBL" id="JABBFX010000001">
    <property type="protein sequence ID" value="NML43987.1"/>
    <property type="molecule type" value="Genomic_DNA"/>
</dbReference>
<dbReference type="Pfam" id="PF02922">
    <property type="entry name" value="CBM_48"/>
    <property type="match status" value="1"/>
</dbReference>
<name>A0A848H0K9_9BURK</name>
<dbReference type="InterPro" id="IPR013783">
    <property type="entry name" value="Ig-like_fold"/>
</dbReference>
<dbReference type="InterPro" id="IPR004193">
    <property type="entry name" value="Glyco_hydro_13_N"/>
</dbReference>
<accession>A0A848H0K9</accession>
<dbReference type="PROSITE" id="PS50890">
    <property type="entry name" value="PUA"/>
    <property type="match status" value="1"/>
</dbReference>
<dbReference type="InterPro" id="IPR017853">
    <property type="entry name" value="GH"/>
</dbReference>
<dbReference type="NCBIfam" id="TIGR02100">
    <property type="entry name" value="glgX_debranch"/>
    <property type="match status" value="1"/>
</dbReference>
<evidence type="ECO:0000256" key="2">
    <source>
        <dbReference type="ARBA" id="ARBA00022801"/>
    </source>
</evidence>
<dbReference type="InterPro" id="IPR006047">
    <property type="entry name" value="GH13_cat_dom"/>
</dbReference>
<comment type="caution">
    <text evidence="6">The sequence shown here is derived from an EMBL/GenBank/DDBJ whole genome shotgun (WGS) entry which is preliminary data.</text>
</comment>
<gene>
    <name evidence="6" type="primary">glgX</name>
    <name evidence="6" type="ORF">HHL11_09520</name>
</gene>
<dbReference type="Pfam" id="PF00128">
    <property type="entry name" value="Alpha-amylase"/>
    <property type="match status" value="1"/>
</dbReference>
<evidence type="ECO:0000313" key="7">
    <source>
        <dbReference type="Proteomes" id="UP000541185"/>
    </source>
</evidence>
<dbReference type="GO" id="GO:0004135">
    <property type="term" value="F:amylo-alpha-1,6-glucosidase activity"/>
    <property type="evidence" value="ECO:0007669"/>
    <property type="project" value="InterPro"/>
</dbReference>
<evidence type="ECO:0000259" key="5">
    <source>
        <dbReference type="SMART" id="SM00642"/>
    </source>
</evidence>
<dbReference type="SMART" id="SM00642">
    <property type="entry name" value="Aamy"/>
    <property type="match status" value="1"/>
</dbReference>
<dbReference type="Gene3D" id="2.60.40.10">
    <property type="entry name" value="Immunoglobulins"/>
    <property type="match status" value="1"/>
</dbReference>
<keyword evidence="7" id="KW-1185">Reference proteome</keyword>
<dbReference type="SUPFAM" id="SSF51445">
    <property type="entry name" value="(Trans)glycosidases"/>
    <property type="match status" value="1"/>
</dbReference>
<dbReference type="AlphaFoldDB" id="A0A848H0K9"/>
<reference evidence="6 7" key="1">
    <citation type="submission" date="2020-04" db="EMBL/GenBank/DDBJ databases">
        <title>Ramlibacter sp. G-1-2-2 isolated from soil.</title>
        <authorList>
            <person name="Dahal R.H."/>
        </authorList>
    </citation>
    <scope>NUCLEOTIDE SEQUENCE [LARGE SCALE GENOMIC DNA]</scope>
    <source>
        <strain evidence="6 7">G-1-2-2</strain>
    </source>
</reference>